<feature type="compositionally biased region" description="Basic and acidic residues" evidence="1">
    <location>
        <begin position="13"/>
        <end position="24"/>
    </location>
</feature>
<gene>
    <name evidence="2" type="ORF">CGI_10011208</name>
</gene>
<protein>
    <submittedName>
        <fullName evidence="2">Uncharacterized protein</fullName>
    </submittedName>
</protein>
<evidence type="ECO:0000256" key="1">
    <source>
        <dbReference type="SAM" id="MobiDB-lite"/>
    </source>
</evidence>
<proteinExistence type="predicted"/>
<feature type="compositionally biased region" description="Basic residues" evidence="1">
    <location>
        <begin position="1"/>
        <end position="12"/>
    </location>
</feature>
<feature type="region of interest" description="Disordered" evidence="1">
    <location>
        <begin position="253"/>
        <end position="280"/>
    </location>
</feature>
<name>K1Q785_MAGGI</name>
<feature type="compositionally biased region" description="Basic and acidic residues" evidence="1">
    <location>
        <begin position="367"/>
        <end position="379"/>
    </location>
</feature>
<feature type="region of interest" description="Disordered" evidence="1">
    <location>
        <begin position="338"/>
        <end position="397"/>
    </location>
</feature>
<evidence type="ECO:0000313" key="2">
    <source>
        <dbReference type="EMBL" id="EKC29793.1"/>
    </source>
</evidence>
<feature type="region of interest" description="Disordered" evidence="1">
    <location>
        <begin position="1"/>
        <end position="67"/>
    </location>
</feature>
<accession>K1Q785</accession>
<dbReference type="AlphaFoldDB" id="K1Q785"/>
<dbReference type="InParanoid" id="K1Q785"/>
<dbReference type="EMBL" id="JH818550">
    <property type="protein sequence ID" value="EKC29793.1"/>
    <property type="molecule type" value="Genomic_DNA"/>
</dbReference>
<feature type="compositionally biased region" description="Polar residues" evidence="1">
    <location>
        <begin position="386"/>
        <end position="397"/>
    </location>
</feature>
<organism evidence="2">
    <name type="scientific">Magallana gigas</name>
    <name type="common">Pacific oyster</name>
    <name type="synonym">Crassostrea gigas</name>
    <dbReference type="NCBI Taxonomy" id="29159"/>
    <lineage>
        <taxon>Eukaryota</taxon>
        <taxon>Metazoa</taxon>
        <taxon>Spiralia</taxon>
        <taxon>Lophotrochozoa</taxon>
        <taxon>Mollusca</taxon>
        <taxon>Bivalvia</taxon>
        <taxon>Autobranchia</taxon>
        <taxon>Pteriomorphia</taxon>
        <taxon>Ostreida</taxon>
        <taxon>Ostreoidea</taxon>
        <taxon>Ostreidae</taxon>
        <taxon>Magallana</taxon>
    </lineage>
</organism>
<reference evidence="2" key="1">
    <citation type="journal article" date="2012" name="Nature">
        <title>The oyster genome reveals stress adaptation and complexity of shell formation.</title>
        <authorList>
            <person name="Zhang G."/>
            <person name="Fang X."/>
            <person name="Guo X."/>
            <person name="Li L."/>
            <person name="Luo R."/>
            <person name="Xu F."/>
            <person name="Yang P."/>
            <person name="Zhang L."/>
            <person name="Wang X."/>
            <person name="Qi H."/>
            <person name="Xiong Z."/>
            <person name="Que H."/>
            <person name="Xie Y."/>
            <person name="Holland P.W."/>
            <person name="Paps J."/>
            <person name="Zhu Y."/>
            <person name="Wu F."/>
            <person name="Chen Y."/>
            <person name="Wang J."/>
            <person name="Peng C."/>
            <person name="Meng J."/>
            <person name="Yang L."/>
            <person name="Liu J."/>
            <person name="Wen B."/>
            <person name="Zhang N."/>
            <person name="Huang Z."/>
            <person name="Zhu Q."/>
            <person name="Feng Y."/>
            <person name="Mount A."/>
            <person name="Hedgecock D."/>
            <person name="Xu Z."/>
            <person name="Liu Y."/>
            <person name="Domazet-Loso T."/>
            <person name="Du Y."/>
            <person name="Sun X."/>
            <person name="Zhang S."/>
            <person name="Liu B."/>
            <person name="Cheng P."/>
            <person name="Jiang X."/>
            <person name="Li J."/>
            <person name="Fan D."/>
            <person name="Wang W."/>
            <person name="Fu W."/>
            <person name="Wang T."/>
            <person name="Wang B."/>
            <person name="Zhang J."/>
            <person name="Peng Z."/>
            <person name="Li Y."/>
            <person name="Li N."/>
            <person name="Wang J."/>
            <person name="Chen M."/>
            <person name="He Y."/>
            <person name="Tan F."/>
            <person name="Song X."/>
            <person name="Zheng Q."/>
            <person name="Huang R."/>
            <person name="Yang H."/>
            <person name="Du X."/>
            <person name="Chen L."/>
            <person name="Yang M."/>
            <person name="Gaffney P.M."/>
            <person name="Wang S."/>
            <person name="Luo L."/>
            <person name="She Z."/>
            <person name="Ming Y."/>
            <person name="Huang W."/>
            <person name="Zhang S."/>
            <person name="Huang B."/>
            <person name="Zhang Y."/>
            <person name="Qu T."/>
            <person name="Ni P."/>
            <person name="Miao G."/>
            <person name="Wang J."/>
            <person name="Wang Q."/>
            <person name="Steinberg C.E."/>
            <person name="Wang H."/>
            <person name="Li N."/>
            <person name="Qian L."/>
            <person name="Zhang G."/>
            <person name="Li Y."/>
            <person name="Yang H."/>
            <person name="Liu X."/>
            <person name="Wang J."/>
            <person name="Yin Y."/>
            <person name="Wang J."/>
        </authorList>
    </citation>
    <scope>NUCLEOTIDE SEQUENCE [LARGE SCALE GENOMIC DNA]</scope>
    <source>
        <strain evidence="2">05x7-T-G4-1.051#20</strain>
    </source>
</reference>
<sequence>MATRRTPHRNKVKQGDERNQDKETSGICEDCDTGVTKEQGKLIRFIDKKKPNQDQDKKRHPELISARESLEYDIQEDEDNKTKLEQSNDSQFIKLQTGARTQECMEETGDVQDHIINSSHSTEFSNNALTKTAKSPINVSQNDVDTQITSLLECENECVKEGTKDNQRVQDNRNEIIMEKSSIDKQRTEIIGSFQLDIITDILQTIVNQVEESAKIREVKLAGKCRPTENREMPAHESLPEISEHTSQKCSVSSVRTEHHDQVQSSRTTLNSKTEEAEAKHEPLKIVVRKTDHGAQIIKQSPQLPRLQQTPERYAIDPKTTEKGLLKNSHDIAKINKKEDTALHKQTRSKTRSGEGEVACVLDNPDIELRPSRNKEKQHPRPMPASVSNDKTSTLFK</sequence>
<feature type="compositionally biased region" description="Polar residues" evidence="1">
    <location>
        <begin position="263"/>
        <end position="272"/>
    </location>
</feature>
<dbReference type="HOGENOM" id="CLU_694944_0_0_1"/>
<feature type="compositionally biased region" description="Basic and acidic residues" evidence="1">
    <location>
        <begin position="38"/>
        <end position="62"/>
    </location>
</feature>